<sequence length="172" mass="19220">MALRAFYNEIKGLKVRDLPAYVKPKLSWEYIKSSTDKAVDRYIEKYIDTSSIQPLYHVIIGGMSRGRKNFFPVATNATSPADGFQLPTSNANHQPLNMVPGPRDVVVGILLRYGFAATRQLTMRFCCNAVVGMQLIRQLTTRVPASIGRCSPKAVSARDAVHFCARDVRKSR</sequence>
<protein>
    <submittedName>
        <fullName evidence="1">Uncharacterized protein</fullName>
    </submittedName>
</protein>
<dbReference type="PANTHER" id="PTHR36059">
    <property type="entry name" value="OS02G0175800 PROTEIN"/>
    <property type="match status" value="1"/>
</dbReference>
<comment type="caution">
    <text evidence="1">The sequence shown here is derived from an EMBL/GenBank/DDBJ whole genome shotgun (WGS) entry which is preliminary data.</text>
</comment>
<reference evidence="1 2" key="1">
    <citation type="submission" date="2020-08" db="EMBL/GenBank/DDBJ databases">
        <title>Plant Genome Project.</title>
        <authorList>
            <person name="Zhang R.-G."/>
        </authorList>
    </citation>
    <scope>NUCLEOTIDE SEQUENCE [LARGE SCALE GENOMIC DNA]</scope>
    <source>
        <tissue evidence="1">Rhizome</tissue>
    </source>
</reference>
<proteinExistence type="predicted"/>
<evidence type="ECO:0000313" key="2">
    <source>
        <dbReference type="Proteomes" id="UP000734854"/>
    </source>
</evidence>
<keyword evidence="2" id="KW-1185">Reference proteome</keyword>
<accession>A0A8J5FB67</accession>
<dbReference type="Proteomes" id="UP000734854">
    <property type="component" value="Unassembled WGS sequence"/>
</dbReference>
<gene>
    <name evidence="1" type="ORF">ZIOFF_059407</name>
</gene>
<dbReference type="PANTHER" id="PTHR36059:SF2">
    <property type="entry name" value="OS02G0175800 PROTEIN"/>
    <property type="match status" value="1"/>
</dbReference>
<dbReference type="EMBL" id="JACMSC010000016">
    <property type="protein sequence ID" value="KAG6482768.1"/>
    <property type="molecule type" value="Genomic_DNA"/>
</dbReference>
<name>A0A8J5FB67_ZINOF</name>
<evidence type="ECO:0000313" key="1">
    <source>
        <dbReference type="EMBL" id="KAG6482768.1"/>
    </source>
</evidence>
<dbReference type="AlphaFoldDB" id="A0A8J5FB67"/>
<organism evidence="1 2">
    <name type="scientific">Zingiber officinale</name>
    <name type="common">Ginger</name>
    <name type="synonym">Amomum zingiber</name>
    <dbReference type="NCBI Taxonomy" id="94328"/>
    <lineage>
        <taxon>Eukaryota</taxon>
        <taxon>Viridiplantae</taxon>
        <taxon>Streptophyta</taxon>
        <taxon>Embryophyta</taxon>
        <taxon>Tracheophyta</taxon>
        <taxon>Spermatophyta</taxon>
        <taxon>Magnoliopsida</taxon>
        <taxon>Liliopsida</taxon>
        <taxon>Zingiberales</taxon>
        <taxon>Zingiberaceae</taxon>
        <taxon>Zingiber</taxon>
    </lineage>
</organism>